<organism evidence="5 6">
    <name type="scientific">Rubripirellula tenax</name>
    <dbReference type="NCBI Taxonomy" id="2528015"/>
    <lineage>
        <taxon>Bacteria</taxon>
        <taxon>Pseudomonadati</taxon>
        <taxon>Planctomycetota</taxon>
        <taxon>Planctomycetia</taxon>
        <taxon>Pirellulales</taxon>
        <taxon>Pirellulaceae</taxon>
        <taxon>Rubripirellula</taxon>
    </lineage>
</organism>
<dbReference type="EMBL" id="SJPW01000004">
    <property type="protein sequence ID" value="TWU54333.1"/>
    <property type="molecule type" value="Genomic_DNA"/>
</dbReference>
<dbReference type="InterPro" id="IPR047661">
    <property type="entry name" value="IstB"/>
</dbReference>
<evidence type="ECO:0000256" key="2">
    <source>
        <dbReference type="ARBA" id="ARBA00022840"/>
    </source>
</evidence>
<name>A0A5C6EXI2_9BACT</name>
<evidence type="ECO:0000259" key="4">
    <source>
        <dbReference type="Pfam" id="PF01695"/>
    </source>
</evidence>
<proteinExistence type="predicted"/>
<dbReference type="InterPro" id="IPR027417">
    <property type="entry name" value="P-loop_NTPase"/>
</dbReference>
<keyword evidence="6" id="KW-1185">Reference proteome</keyword>
<accession>A0A5C6EXI2</accession>
<dbReference type="GO" id="GO:0005524">
    <property type="term" value="F:ATP binding"/>
    <property type="evidence" value="ECO:0007669"/>
    <property type="project" value="UniProtKB-KW"/>
</dbReference>
<dbReference type="PANTHER" id="PTHR30050">
    <property type="entry name" value="CHROMOSOMAL REPLICATION INITIATOR PROTEIN DNAA"/>
    <property type="match status" value="1"/>
</dbReference>
<dbReference type="NCBIfam" id="NF038214">
    <property type="entry name" value="IS21_help_AAA"/>
    <property type="match status" value="1"/>
</dbReference>
<evidence type="ECO:0000256" key="1">
    <source>
        <dbReference type="ARBA" id="ARBA00022741"/>
    </source>
</evidence>
<feature type="region of interest" description="Disordered" evidence="3">
    <location>
        <begin position="228"/>
        <end position="252"/>
    </location>
</feature>
<dbReference type="CDD" id="cd00009">
    <property type="entry name" value="AAA"/>
    <property type="match status" value="1"/>
</dbReference>
<dbReference type="PIRSF" id="PIRSF003073">
    <property type="entry name" value="DNAC_TnpB_IstB"/>
    <property type="match status" value="1"/>
</dbReference>
<feature type="compositionally biased region" description="Polar residues" evidence="3">
    <location>
        <begin position="234"/>
        <end position="252"/>
    </location>
</feature>
<evidence type="ECO:0000256" key="3">
    <source>
        <dbReference type="SAM" id="MobiDB-lite"/>
    </source>
</evidence>
<protein>
    <submittedName>
        <fullName evidence="5">DNA replication protein DnaC</fullName>
    </submittedName>
</protein>
<dbReference type="SUPFAM" id="SSF52540">
    <property type="entry name" value="P-loop containing nucleoside triphosphate hydrolases"/>
    <property type="match status" value="1"/>
</dbReference>
<comment type="caution">
    <text evidence="5">The sequence shown here is derived from an EMBL/GenBank/DDBJ whole genome shotgun (WGS) entry which is preliminary data.</text>
</comment>
<dbReference type="RefSeq" id="WP_222435869.1">
    <property type="nucleotide sequence ID" value="NZ_SJPW01000004.1"/>
</dbReference>
<dbReference type="AlphaFoldDB" id="A0A5C6EXI2"/>
<keyword evidence="1" id="KW-0547">Nucleotide-binding</keyword>
<dbReference type="InterPro" id="IPR028350">
    <property type="entry name" value="DNAC/IstB-like"/>
</dbReference>
<sequence>MLTKLRLSGMNESLEVRLHEASATGLTHLEFFELMLQDEIHIRDDRQITRRIKKAGFRDVRKLEDFDFSFNPTIKKSMVFELATGRFVRERRDVLWLGPPGTGKSHLAQAIGLSLIRAGMTVYYRSIFDVVRDFLHDEALDGHERILKRYLEPDLLIIDDMGMKQLPKRSGEYLFEVIMRRHDVRSTMMTSNRPLEEWGKLIGDVPSATAILDRFLHHSDVMQITGRSYRMGNQPKTSNSTKAPTGSATEEA</sequence>
<gene>
    <name evidence="5" type="primary">dnaC_2</name>
    <name evidence="5" type="ORF">Poly51_30500</name>
</gene>
<dbReference type="Gene3D" id="3.40.50.300">
    <property type="entry name" value="P-loop containing nucleotide triphosphate hydrolases"/>
    <property type="match status" value="1"/>
</dbReference>
<dbReference type="InterPro" id="IPR002611">
    <property type="entry name" value="IstB_ATP-bd"/>
</dbReference>
<feature type="domain" description="IstB-like ATP-binding" evidence="4">
    <location>
        <begin position="2"/>
        <end position="234"/>
    </location>
</feature>
<dbReference type="Proteomes" id="UP000318288">
    <property type="component" value="Unassembled WGS sequence"/>
</dbReference>
<dbReference type="Pfam" id="PF01695">
    <property type="entry name" value="IstB_IS21"/>
    <property type="match status" value="1"/>
</dbReference>
<keyword evidence="2" id="KW-0067">ATP-binding</keyword>
<evidence type="ECO:0000313" key="5">
    <source>
        <dbReference type="EMBL" id="TWU54333.1"/>
    </source>
</evidence>
<dbReference type="GO" id="GO:0006260">
    <property type="term" value="P:DNA replication"/>
    <property type="evidence" value="ECO:0007669"/>
    <property type="project" value="TreeGrafter"/>
</dbReference>
<evidence type="ECO:0000313" key="6">
    <source>
        <dbReference type="Proteomes" id="UP000318288"/>
    </source>
</evidence>
<reference evidence="5 6" key="1">
    <citation type="submission" date="2019-02" db="EMBL/GenBank/DDBJ databases">
        <title>Deep-cultivation of Planctomycetes and their phenomic and genomic characterization uncovers novel biology.</title>
        <authorList>
            <person name="Wiegand S."/>
            <person name="Jogler M."/>
            <person name="Boedeker C."/>
            <person name="Pinto D."/>
            <person name="Vollmers J."/>
            <person name="Rivas-Marin E."/>
            <person name="Kohn T."/>
            <person name="Peeters S.H."/>
            <person name="Heuer A."/>
            <person name="Rast P."/>
            <person name="Oberbeckmann S."/>
            <person name="Bunk B."/>
            <person name="Jeske O."/>
            <person name="Meyerdierks A."/>
            <person name="Storesund J.E."/>
            <person name="Kallscheuer N."/>
            <person name="Luecker S."/>
            <person name="Lage O.M."/>
            <person name="Pohl T."/>
            <person name="Merkel B.J."/>
            <person name="Hornburger P."/>
            <person name="Mueller R.-W."/>
            <person name="Bruemmer F."/>
            <person name="Labrenz M."/>
            <person name="Spormann A.M."/>
            <person name="Op Den Camp H."/>
            <person name="Overmann J."/>
            <person name="Amann R."/>
            <person name="Jetten M.S.M."/>
            <person name="Mascher T."/>
            <person name="Medema M.H."/>
            <person name="Devos D.P."/>
            <person name="Kaster A.-K."/>
            <person name="Ovreas L."/>
            <person name="Rohde M."/>
            <person name="Galperin M.Y."/>
            <person name="Jogler C."/>
        </authorList>
    </citation>
    <scope>NUCLEOTIDE SEQUENCE [LARGE SCALE GENOMIC DNA]</scope>
    <source>
        <strain evidence="5 6">Poly51</strain>
    </source>
</reference>
<dbReference type="PANTHER" id="PTHR30050:SF4">
    <property type="entry name" value="ATP-BINDING PROTEIN RV3427C IN INSERTION SEQUENCE-RELATED"/>
    <property type="match status" value="1"/>
</dbReference>